<keyword evidence="4 7" id="KW-0328">Glycosyltransferase</keyword>
<accession>A0ABM8YF69</accession>
<dbReference type="InterPro" id="IPR001296">
    <property type="entry name" value="Glyco_trans_1"/>
</dbReference>
<proteinExistence type="inferred from homology"/>
<dbReference type="EMBL" id="CAKJTI010000029">
    <property type="protein sequence ID" value="CAG9614481.1"/>
    <property type="molecule type" value="Genomic_DNA"/>
</dbReference>
<comment type="pathway">
    <text evidence="7">Glycan biosynthesis; glycogen biosynthesis.</text>
</comment>
<dbReference type="NCBIfam" id="TIGR02095">
    <property type="entry name" value="glgA"/>
    <property type="match status" value="1"/>
</dbReference>
<dbReference type="PANTHER" id="PTHR45825:SF11">
    <property type="entry name" value="ALPHA AMYLASE DOMAIN-CONTAINING PROTEIN"/>
    <property type="match status" value="1"/>
</dbReference>
<sequence>MNILFAVSECVPFIKSGGLADVAGALPKALQKLGMNVRVMLPYYSLIPEHVRKECVLHKVITVQLGWRNQYCGILKMEHEGITYYFIDNEYYFKRDSLYGHYDDGERFSFFSKAVLECIPHIDFEVDVLHCHDWHTAMANFLLREKYCDQPLYEKIKTVFTIHNLQFQGVFPRIVMDDLLELGNEYFHSEQLEFYGNINFMKGGIVASDMITAVSPTYKEEIQYPFFGEKLDGLLRKYNDKLVGIVNGIDGVLYNPKNDKTIAAMYDANSLHKKRDNKRALQRYFGLPEKEEAPIIAMVTRLTQQKGLDLVRHVFHEMMQEDVQFIVLGSGDKEYEQFFEQMAYEYPDKVKVYIGFHEELAHQVYAGTDLFLMPSLFEPCGLGQLIALAYGAIPIVRETGGLNDTVQSYNEAINEGNGFSFANFNAHDMLHTVQRALHYYHDKKVWQSLVKRAMTEDYSWKQSARKYKELYESLFESNEEPQSHEEQKEIDEKQPILFVHQQ</sequence>
<evidence type="ECO:0000313" key="12">
    <source>
        <dbReference type="Proteomes" id="UP000789423"/>
    </source>
</evidence>
<evidence type="ECO:0000256" key="6">
    <source>
        <dbReference type="ARBA" id="ARBA00023056"/>
    </source>
</evidence>
<dbReference type="RefSeq" id="WP_230576429.1">
    <property type="nucleotide sequence ID" value="NZ_CAKJTI010000029.1"/>
</dbReference>
<evidence type="ECO:0000259" key="9">
    <source>
        <dbReference type="Pfam" id="PF00534"/>
    </source>
</evidence>
<dbReference type="HAMAP" id="MF_00484">
    <property type="entry name" value="Glycogen_synth"/>
    <property type="match status" value="1"/>
</dbReference>
<comment type="caution">
    <text evidence="11">The sequence shown here is derived from an EMBL/GenBank/DDBJ whole genome shotgun (WGS) entry which is preliminary data.</text>
</comment>
<dbReference type="InterPro" id="IPR011835">
    <property type="entry name" value="GS/SS"/>
</dbReference>
<evidence type="ECO:0000259" key="10">
    <source>
        <dbReference type="Pfam" id="PF08323"/>
    </source>
</evidence>
<dbReference type="Proteomes" id="UP000789423">
    <property type="component" value="Unassembled WGS sequence"/>
</dbReference>
<dbReference type="NCBIfam" id="NF001898">
    <property type="entry name" value="PRK00654.1-1"/>
    <property type="match status" value="1"/>
</dbReference>
<name>A0ABM8YF69_9BACI</name>
<dbReference type="GO" id="GO:0009011">
    <property type="term" value="F:alpha-1,4-glucan glucosyltransferase (ADP-glucose donor) activity"/>
    <property type="evidence" value="ECO:0007669"/>
    <property type="project" value="UniProtKB-EC"/>
</dbReference>
<keyword evidence="12" id="KW-1185">Reference proteome</keyword>
<dbReference type="Gene3D" id="3.40.50.2000">
    <property type="entry name" value="Glycogen Phosphorylase B"/>
    <property type="match status" value="2"/>
</dbReference>
<dbReference type="EC" id="2.4.1.21" evidence="7"/>
<dbReference type="SUPFAM" id="SSF53756">
    <property type="entry name" value="UDP-Glycosyltransferase/glycogen phosphorylase"/>
    <property type="match status" value="1"/>
</dbReference>
<comment type="catalytic activity">
    <reaction evidence="1 7">
        <text>[(1-&gt;4)-alpha-D-glucosyl](n) + ADP-alpha-D-glucose = [(1-&gt;4)-alpha-D-glucosyl](n+1) + ADP + H(+)</text>
        <dbReference type="Rhea" id="RHEA:18189"/>
        <dbReference type="Rhea" id="RHEA-COMP:9584"/>
        <dbReference type="Rhea" id="RHEA-COMP:9587"/>
        <dbReference type="ChEBI" id="CHEBI:15378"/>
        <dbReference type="ChEBI" id="CHEBI:15444"/>
        <dbReference type="ChEBI" id="CHEBI:57498"/>
        <dbReference type="ChEBI" id="CHEBI:456216"/>
        <dbReference type="EC" id="2.4.1.21"/>
    </reaction>
</comment>
<feature type="compositionally biased region" description="Basic and acidic residues" evidence="8">
    <location>
        <begin position="481"/>
        <end position="494"/>
    </location>
</feature>
<evidence type="ECO:0000256" key="7">
    <source>
        <dbReference type="HAMAP-Rule" id="MF_00484"/>
    </source>
</evidence>
<gene>
    <name evidence="7 11" type="primary">glgA</name>
    <name evidence="11" type="ORF">BACCIP111899_03714</name>
</gene>
<evidence type="ECO:0000256" key="3">
    <source>
        <dbReference type="ARBA" id="ARBA00010281"/>
    </source>
</evidence>
<feature type="domain" description="Glycosyl transferase family 1" evidence="9">
    <location>
        <begin position="287"/>
        <end position="439"/>
    </location>
</feature>
<evidence type="ECO:0000256" key="5">
    <source>
        <dbReference type="ARBA" id="ARBA00022679"/>
    </source>
</evidence>
<comment type="function">
    <text evidence="2 7">Synthesizes alpha-1,4-glucan chains using ADP-glucose.</text>
</comment>
<dbReference type="Pfam" id="PF00534">
    <property type="entry name" value="Glycos_transf_1"/>
    <property type="match status" value="1"/>
</dbReference>
<evidence type="ECO:0000256" key="2">
    <source>
        <dbReference type="ARBA" id="ARBA00002764"/>
    </source>
</evidence>
<feature type="region of interest" description="Disordered" evidence="8">
    <location>
        <begin position="476"/>
        <end position="502"/>
    </location>
</feature>
<protein>
    <recommendedName>
        <fullName evidence="7">Glycogen synthase</fullName>
        <ecNumber evidence="7">2.4.1.21</ecNumber>
    </recommendedName>
    <alternativeName>
        <fullName evidence="7">Starch [bacterial glycogen] synthase</fullName>
    </alternativeName>
</protein>
<organism evidence="11 12">
    <name type="scientific">Bacillus rhizoplanae</name>
    <dbReference type="NCBI Taxonomy" id="2880966"/>
    <lineage>
        <taxon>Bacteria</taxon>
        <taxon>Bacillati</taxon>
        <taxon>Bacillota</taxon>
        <taxon>Bacilli</taxon>
        <taxon>Bacillales</taxon>
        <taxon>Bacillaceae</taxon>
        <taxon>Bacillus</taxon>
    </lineage>
</organism>
<dbReference type="InterPro" id="IPR013534">
    <property type="entry name" value="Starch_synth_cat_dom"/>
</dbReference>
<evidence type="ECO:0000313" key="11">
    <source>
        <dbReference type="EMBL" id="CAG9614481.1"/>
    </source>
</evidence>
<evidence type="ECO:0000256" key="4">
    <source>
        <dbReference type="ARBA" id="ARBA00022676"/>
    </source>
</evidence>
<keyword evidence="6 7" id="KW-0320">Glycogen biosynthesis</keyword>
<reference evidence="11 12" key="1">
    <citation type="submission" date="2021-10" db="EMBL/GenBank/DDBJ databases">
        <authorList>
            <person name="Criscuolo A."/>
        </authorList>
    </citation>
    <scope>NUCLEOTIDE SEQUENCE [LARGE SCALE GENOMIC DNA]</scope>
    <source>
        <strain evidence="12">CIP 111899</strain>
    </source>
</reference>
<dbReference type="CDD" id="cd03791">
    <property type="entry name" value="GT5_Glycogen_synthase_DULL1-like"/>
    <property type="match status" value="1"/>
</dbReference>
<keyword evidence="5 7" id="KW-0808">Transferase</keyword>
<dbReference type="Pfam" id="PF08323">
    <property type="entry name" value="Glyco_transf_5"/>
    <property type="match status" value="1"/>
</dbReference>
<dbReference type="PANTHER" id="PTHR45825">
    <property type="entry name" value="GRANULE-BOUND STARCH SYNTHASE 1, CHLOROPLASTIC/AMYLOPLASTIC"/>
    <property type="match status" value="1"/>
</dbReference>
<evidence type="ECO:0000256" key="8">
    <source>
        <dbReference type="SAM" id="MobiDB-lite"/>
    </source>
</evidence>
<dbReference type="NCBIfam" id="NF001899">
    <property type="entry name" value="PRK00654.1-2"/>
    <property type="match status" value="1"/>
</dbReference>
<evidence type="ECO:0000256" key="1">
    <source>
        <dbReference type="ARBA" id="ARBA00001478"/>
    </source>
</evidence>
<comment type="similarity">
    <text evidence="3 7">Belongs to the glycosyltransferase 1 family. Bacterial/plant glycogen synthase subfamily.</text>
</comment>
<feature type="binding site" evidence="7">
    <location>
        <position position="15"/>
    </location>
    <ligand>
        <name>ADP-alpha-D-glucose</name>
        <dbReference type="ChEBI" id="CHEBI:57498"/>
    </ligand>
</feature>
<feature type="domain" description="Starch synthase catalytic" evidence="10">
    <location>
        <begin position="2"/>
        <end position="237"/>
    </location>
</feature>